<evidence type="ECO:0000259" key="3">
    <source>
        <dbReference type="Pfam" id="PF10145"/>
    </source>
</evidence>
<feature type="transmembrane region" description="Helical" evidence="2">
    <location>
        <begin position="421"/>
        <end position="447"/>
    </location>
</feature>
<name>A0A7K1GHR9_9FLAO</name>
<gene>
    <name evidence="4" type="ORF">GJV77_00470</name>
</gene>
<keyword evidence="2" id="KW-0472">Membrane</keyword>
<keyword evidence="2" id="KW-1133">Transmembrane helix</keyword>
<dbReference type="AlphaFoldDB" id="A0A7K1GHR9"/>
<proteinExistence type="predicted"/>
<protein>
    <submittedName>
        <fullName evidence="4">Phage tail tape measure protein</fullName>
    </submittedName>
</protein>
<dbReference type="RefSeq" id="WP_155034390.1">
    <property type="nucleotide sequence ID" value="NZ_JBHTIG010000060.1"/>
</dbReference>
<dbReference type="PANTHER" id="PTHR37813:SF1">
    <property type="entry name" value="FELS-2 PROPHAGE PROTEIN"/>
    <property type="match status" value="1"/>
</dbReference>
<evidence type="ECO:0000256" key="1">
    <source>
        <dbReference type="ARBA" id="ARBA00022612"/>
    </source>
</evidence>
<dbReference type="Pfam" id="PF10145">
    <property type="entry name" value="PhageMin_Tail"/>
    <property type="match status" value="1"/>
</dbReference>
<keyword evidence="5" id="KW-1185">Reference proteome</keyword>
<keyword evidence="2" id="KW-0812">Transmembrane</keyword>
<feature type="transmembrane region" description="Helical" evidence="2">
    <location>
        <begin position="380"/>
        <end position="400"/>
    </location>
</feature>
<evidence type="ECO:0000256" key="2">
    <source>
        <dbReference type="SAM" id="Phobius"/>
    </source>
</evidence>
<organism evidence="4 5">
    <name type="scientific">Myroides pelagicus</name>
    <dbReference type="NCBI Taxonomy" id="270914"/>
    <lineage>
        <taxon>Bacteria</taxon>
        <taxon>Pseudomonadati</taxon>
        <taxon>Bacteroidota</taxon>
        <taxon>Flavobacteriia</taxon>
        <taxon>Flavobacteriales</taxon>
        <taxon>Flavobacteriaceae</taxon>
        <taxon>Myroides</taxon>
    </lineage>
</organism>
<keyword evidence="1" id="KW-1188">Viral release from host cell</keyword>
<accession>A0A7K1GHR9</accession>
<sequence>MAGLAQINVLFRADLSEFSREMQNTHREFIRHGKKWQEIGTQMSTYLTAPLAALAGFSSKLNMDFDDSMRKVQATTNATAEEFNKLTDTAEQMGASTRFTASESAEAMNYMALAGWKTQQIISGIPGVLDLAAASGEGLGMVADILTDGLTAMNKGAQDAGHFVDVLAAAASNSNTTVGMLGQAFQYAAPLAGSFGYEVEDLSLAIGLMANAGIKGEKAGTALRSLMTRMVKPTREAKQALTDLGIEVKNADGSMKPLREVLDQIRDKFSNLTDAQKGQYAGMLAGQEAISGLLAIVNAAPEDFDKLSKSITNSAGTAKRMSDQMEGGVGGSWREMKSALEGVSIQIGKVLEPAFKSMTILIRDASKWFLGLSDAAKTTIVAIGGVAAAIGPLLVGYGTMVRMLPQIAKSYLAATASLKGFYAAILANPIASITAAVAALGVALYVYTREADSAARVQKTLSDVQSQAQKSIARERAELDSLLKIARNENVSKAKREEAIKKLNAISPSYLKNITLEKINTREATDEINDYIKALNKKAVEQAALAKKTELFQKKIDAELSGLGERGFSQDVFDKLWAAIGYGDQVVIKSREELDKYISKLNITEKQAAELKAGYEPYLKQKERDIDLINKQVSALDDLIASEEESGKKKKKKVVVEDDFSGGGDSDAKVGSADYYNAQIAALEKLRDSTALTREDYLAFGDEIEAVREKLDSLFTKREKQSAISLVEPIPEGTISAFESLISKKREDLKLTEIGSLKYRALQSEIVDLEFSLRAKVDEASFDNASESINRLQQELTLQSQLASDALAQKQEEAIMYSDIVGNAFNEFGQNFVGSMGEAQSGLERFGQSMAGVVIKLMSMALSNAMANAIVGATQSGNSTGPAAVFTTPAFIATAIAGIIGAFASIPKFADGGIVSGPTFGLMGEYAGAANNPEVIAPLNKLKELIEPVGGGGPVHVTVGGGFELDGTKLRLVLDRTAKRGNRIG</sequence>
<comment type="caution">
    <text evidence="4">The sequence shown here is derived from an EMBL/GenBank/DDBJ whole genome shotgun (WGS) entry which is preliminary data.</text>
</comment>
<dbReference type="PANTHER" id="PTHR37813">
    <property type="entry name" value="FELS-2 PROPHAGE PROTEIN"/>
    <property type="match status" value="1"/>
</dbReference>
<dbReference type="OrthoDB" id="1414895at2"/>
<evidence type="ECO:0000313" key="5">
    <source>
        <dbReference type="Proteomes" id="UP000488936"/>
    </source>
</evidence>
<dbReference type="NCBIfam" id="TIGR01760">
    <property type="entry name" value="tape_meas_TP901"/>
    <property type="match status" value="1"/>
</dbReference>
<reference evidence="4 5" key="1">
    <citation type="journal article" date="2006" name="Int. J. Syst. Evol. Microbiol.">
        <title>Myroides pelagicus sp. nov., isolated from seawater in Thailand.</title>
        <authorList>
            <person name="Yoon J."/>
            <person name="Maneerat S."/>
            <person name="Kawai F."/>
            <person name="Yokota A."/>
        </authorList>
    </citation>
    <scope>NUCLEOTIDE SEQUENCE [LARGE SCALE GENOMIC DNA]</scope>
    <source>
        <strain evidence="4 5">SM1T</strain>
    </source>
</reference>
<dbReference type="InterPro" id="IPR010090">
    <property type="entry name" value="Phage_tape_meas"/>
</dbReference>
<evidence type="ECO:0000313" key="4">
    <source>
        <dbReference type="EMBL" id="MTH28400.1"/>
    </source>
</evidence>
<feature type="domain" description="Phage tail tape measure protein" evidence="3">
    <location>
        <begin position="88"/>
        <end position="286"/>
    </location>
</feature>
<dbReference type="Proteomes" id="UP000488936">
    <property type="component" value="Unassembled WGS sequence"/>
</dbReference>
<dbReference type="EMBL" id="WMJY01000001">
    <property type="protein sequence ID" value="MTH28400.1"/>
    <property type="molecule type" value="Genomic_DNA"/>
</dbReference>